<evidence type="ECO:0000313" key="1">
    <source>
        <dbReference type="EMBL" id="KAG6376925.1"/>
    </source>
</evidence>
<sequence>MDELRVHYPARFTWAQLKTFVNSGDLGLLKRDKKLQARYDQCNIGIKEQYGSVIDYLLSYRLQWGKPDTLSLLTSSMALDDQPVAATEKGGREHNPIPEYFKADIPFNSELICIIRNDWPYSVPPEIEHSLIWSRVPVFHPTLIPPAIEARIQQDGLCGFTGSTDSIESLPSLESCLPALAEWGITMDNLVRSPSGNEVEETMVKNTGKEVREFVKRRWKENQWETAWFVNPPRLQSIRGLAHVHVFARRKTAEEEAAWGP</sequence>
<dbReference type="GO" id="GO:0005737">
    <property type="term" value="C:cytoplasm"/>
    <property type="evidence" value="ECO:0007669"/>
    <property type="project" value="TreeGrafter"/>
</dbReference>
<dbReference type="AlphaFoldDB" id="A0A8I3AC51"/>
<dbReference type="PANTHER" id="PTHR35020:SF2">
    <property type="entry name" value="N-ACETYLGLUCOSAMINE-INDUCED PROTEIN 1"/>
    <property type="match status" value="1"/>
</dbReference>
<dbReference type="InterPro" id="IPR022036">
    <property type="entry name" value="DUF3605"/>
</dbReference>
<dbReference type="PANTHER" id="PTHR35020">
    <property type="entry name" value="N-ACETYLGLUCOSAMINE-INDUCED PROTEIN 1"/>
    <property type="match status" value="1"/>
</dbReference>
<dbReference type="Proteomes" id="UP000683000">
    <property type="component" value="Unassembled WGS sequence"/>
</dbReference>
<protein>
    <submittedName>
        <fullName evidence="1">Uncharacterized protein</fullName>
    </submittedName>
</protein>
<accession>A0A8I3AC51</accession>
<dbReference type="Pfam" id="PF12239">
    <property type="entry name" value="DUF3605"/>
    <property type="match status" value="2"/>
</dbReference>
<name>A0A8I3AC51_9AGAM</name>
<organism evidence="1 2">
    <name type="scientific">Boletus reticuloceps</name>
    <dbReference type="NCBI Taxonomy" id="495285"/>
    <lineage>
        <taxon>Eukaryota</taxon>
        <taxon>Fungi</taxon>
        <taxon>Dikarya</taxon>
        <taxon>Basidiomycota</taxon>
        <taxon>Agaricomycotina</taxon>
        <taxon>Agaricomycetes</taxon>
        <taxon>Agaricomycetidae</taxon>
        <taxon>Boletales</taxon>
        <taxon>Boletineae</taxon>
        <taxon>Boletaceae</taxon>
        <taxon>Boletoideae</taxon>
        <taxon>Boletus</taxon>
    </lineage>
</organism>
<keyword evidence="2" id="KW-1185">Reference proteome</keyword>
<dbReference type="EMBL" id="JAGFBS010000010">
    <property type="protein sequence ID" value="KAG6376925.1"/>
    <property type="molecule type" value="Genomic_DNA"/>
</dbReference>
<gene>
    <name evidence="1" type="ORF">JVT61DRAFT_957</name>
</gene>
<reference evidence="1" key="1">
    <citation type="submission" date="2021-03" db="EMBL/GenBank/DDBJ databases">
        <title>Evolutionary innovations through gain and loss of genes in the ectomycorrhizal Boletales.</title>
        <authorList>
            <person name="Wu G."/>
            <person name="Miyauchi S."/>
            <person name="Morin E."/>
            <person name="Yang Z.-L."/>
            <person name="Xu J."/>
            <person name="Martin F.M."/>
        </authorList>
    </citation>
    <scope>NUCLEOTIDE SEQUENCE</scope>
    <source>
        <strain evidence="1">BR01</strain>
    </source>
</reference>
<proteinExistence type="predicted"/>
<evidence type="ECO:0000313" key="2">
    <source>
        <dbReference type="Proteomes" id="UP000683000"/>
    </source>
</evidence>
<comment type="caution">
    <text evidence="1">The sequence shown here is derived from an EMBL/GenBank/DDBJ whole genome shotgun (WGS) entry which is preliminary data.</text>
</comment>
<dbReference type="GO" id="GO:0006044">
    <property type="term" value="P:N-acetylglucosamine metabolic process"/>
    <property type="evidence" value="ECO:0007669"/>
    <property type="project" value="TreeGrafter"/>
</dbReference>
<dbReference type="OrthoDB" id="498286at2759"/>